<name>A0A075GGG4_9ARCH</name>
<sequence>MVKFDGIRMADLLEVQDPDKDGGITLVFKDSKFLHIKIVDGKLVTESVPE</sequence>
<accession>A0A075GGG4</accession>
<organism evidence="1">
    <name type="scientific">uncultured marine thaumarchaeote KM3_156_A10</name>
    <dbReference type="NCBI Taxonomy" id="1456021"/>
    <lineage>
        <taxon>Archaea</taxon>
        <taxon>Nitrososphaerota</taxon>
        <taxon>environmental samples</taxon>
    </lineage>
</organism>
<dbReference type="EMBL" id="KF900646">
    <property type="protein sequence ID" value="AIF02315.1"/>
    <property type="molecule type" value="Genomic_DNA"/>
</dbReference>
<dbReference type="AlphaFoldDB" id="A0A075GGG4"/>
<reference evidence="1" key="1">
    <citation type="journal article" date="2014" name="Genome Biol. Evol.">
        <title>Pangenome evidence for extensive interdomain horizontal transfer affecting lineage core and shell genes in uncultured planktonic thaumarchaeota and euryarchaeota.</title>
        <authorList>
            <person name="Deschamps P."/>
            <person name="Zivanovic Y."/>
            <person name="Moreira D."/>
            <person name="Rodriguez-Valera F."/>
            <person name="Lopez-Garcia P."/>
        </authorList>
    </citation>
    <scope>NUCLEOTIDE SEQUENCE</scope>
</reference>
<protein>
    <submittedName>
        <fullName evidence="1">Uncharacterized protein</fullName>
    </submittedName>
</protein>
<evidence type="ECO:0000313" key="1">
    <source>
        <dbReference type="EMBL" id="AIF02315.1"/>
    </source>
</evidence>
<proteinExistence type="predicted"/>